<feature type="compositionally biased region" description="Basic and acidic residues" evidence="1">
    <location>
        <begin position="48"/>
        <end position="57"/>
    </location>
</feature>
<reference evidence="2 3" key="1">
    <citation type="submission" date="2014-07" db="EMBL/GenBank/DDBJ databases">
        <title>Methanogenic archaea and the global carbon cycle.</title>
        <authorList>
            <person name="Henriksen J.R."/>
            <person name="Luke J."/>
            <person name="Reinhart S."/>
            <person name="Benedict M.N."/>
            <person name="Youngblut N.D."/>
            <person name="Metcalf M.E."/>
            <person name="Whitaker R.J."/>
            <person name="Metcalf W.W."/>
        </authorList>
    </citation>
    <scope>NUCLEOTIDE SEQUENCE [LARGE SCALE GENOMIC DNA]</scope>
    <source>
        <strain evidence="2 3">S-6</strain>
    </source>
</reference>
<gene>
    <name evidence="2" type="ORF">MSMAS_1062</name>
</gene>
<feature type="region of interest" description="Disordered" evidence="1">
    <location>
        <begin position="14"/>
        <end position="75"/>
    </location>
</feature>
<dbReference type="Proteomes" id="UP000033097">
    <property type="component" value="Chromosome"/>
</dbReference>
<name>A0A0E3RF05_METMZ</name>
<dbReference type="EMBL" id="CP009512">
    <property type="protein sequence ID" value="AKB64258.1"/>
    <property type="molecule type" value="Genomic_DNA"/>
</dbReference>
<protein>
    <submittedName>
        <fullName evidence="2">Uncharacterized protein</fullName>
    </submittedName>
</protein>
<proteinExistence type="predicted"/>
<dbReference type="HOGENOM" id="CLU_2662374_0_0_2"/>
<evidence type="ECO:0000313" key="3">
    <source>
        <dbReference type="Proteomes" id="UP000033097"/>
    </source>
</evidence>
<evidence type="ECO:0000313" key="2">
    <source>
        <dbReference type="EMBL" id="AKB64258.1"/>
    </source>
</evidence>
<dbReference type="AlphaFoldDB" id="A0A0E3RF05"/>
<dbReference type="KEGG" id="mmj:MSMAS_1062"/>
<feature type="compositionally biased region" description="Basic residues" evidence="1">
    <location>
        <begin position="17"/>
        <end position="31"/>
    </location>
</feature>
<evidence type="ECO:0000256" key="1">
    <source>
        <dbReference type="SAM" id="MobiDB-lite"/>
    </source>
</evidence>
<sequence>MVYTHIPLSEFYELDRKLKKKEKGKKRHKEGNKRNDKEKKKKGHKREIKNEKERNEKTGAQFFILPALKPRAGTS</sequence>
<organism evidence="2 3">
    <name type="scientific">Methanosarcina mazei S-6</name>
    <dbReference type="NCBI Taxonomy" id="213585"/>
    <lineage>
        <taxon>Archaea</taxon>
        <taxon>Methanobacteriati</taxon>
        <taxon>Methanobacteriota</taxon>
        <taxon>Stenosarchaea group</taxon>
        <taxon>Methanomicrobia</taxon>
        <taxon>Methanosarcinales</taxon>
        <taxon>Methanosarcinaceae</taxon>
        <taxon>Methanosarcina</taxon>
    </lineage>
</organism>
<dbReference type="GeneID" id="24877263"/>
<dbReference type="RefSeq" id="WP_048040136.1">
    <property type="nucleotide sequence ID" value="NZ_CP009512.1"/>
</dbReference>
<accession>A0A0E3RF05</accession>